<keyword evidence="6 11" id="KW-0067">ATP-binding</keyword>
<dbReference type="Gene3D" id="1.10.10.410">
    <property type="match status" value="1"/>
</dbReference>
<dbReference type="Pfam" id="PF02637">
    <property type="entry name" value="GatB_Yqey"/>
    <property type="match status" value="1"/>
</dbReference>
<dbReference type="NCBIfam" id="NF004015">
    <property type="entry name" value="PRK05477.1-5"/>
    <property type="match status" value="1"/>
</dbReference>
<evidence type="ECO:0000313" key="14">
    <source>
        <dbReference type="Proteomes" id="UP001260715"/>
    </source>
</evidence>
<keyword evidence="4 11" id="KW-0436">Ligase</keyword>
<comment type="similarity">
    <text evidence="1 11">Belongs to the GatB/GatE family. GatB subfamily.</text>
</comment>
<dbReference type="SMART" id="SM00845">
    <property type="entry name" value="GatB_Yqey"/>
    <property type="match status" value="1"/>
</dbReference>
<sequence>MQWEVVIGLETHTQLSTQSKIFSGSSTRFGAEPNTQASPVDLALPGVLPVLNKGAVERAIQFGLAIGATIAPRSVFARKNYFYPDLPKGYQISQFEIPVVQGGTMSFAVEKDGKTEIKTINLTRAHLEEDAGKSLHEDYQGMTGIDLNRAGTPLLEIVTEPEMRSAAEAVGYAKALHSLVVWLGICDGNMQEGSFRCDANVSVRPVGQKEFGTRCEIKNLNSFRFLEEAINYEVRRQIELIEDGGTVVQETRLYDPDKKETRSMRSKEDAQDYRYFPDPDLPPLAISQEWIDRVKTTMPELPAAMRERFVADYALPEYDAMVLTQSKGMASYFEAVVAAAGKDQSKPAANWLMGDVASTLNREDTDIADAPVKAAQLALLLKRIADGTISNKIAKEVFAGMWEAPSDKDSLADDIIEAKGLKQISDSGALEAIVEQVLAANEKSVAEFRAGKEQAINALIGQAMKATRGKANPAQLTELLRKKLAG</sequence>
<dbReference type="InterPro" id="IPR014746">
    <property type="entry name" value="Gln_synth/guanido_kin_cat_dom"/>
</dbReference>
<dbReference type="InterPro" id="IPR006075">
    <property type="entry name" value="Asn/Gln-tRNA_Trfase_suB/E_cat"/>
</dbReference>
<dbReference type="HAMAP" id="MF_00121">
    <property type="entry name" value="GatB"/>
    <property type="match status" value="1"/>
</dbReference>
<evidence type="ECO:0000313" key="13">
    <source>
        <dbReference type="EMBL" id="MDR6584168.1"/>
    </source>
</evidence>
<evidence type="ECO:0000256" key="8">
    <source>
        <dbReference type="ARBA" id="ARBA00024799"/>
    </source>
</evidence>
<comment type="subunit">
    <text evidence="2 11">Heterotrimer of A, B and C subunits.</text>
</comment>
<dbReference type="NCBIfam" id="NF004014">
    <property type="entry name" value="PRK05477.1-4"/>
    <property type="match status" value="1"/>
</dbReference>
<accession>A0ABU1PE08</accession>
<evidence type="ECO:0000259" key="12">
    <source>
        <dbReference type="SMART" id="SM00845"/>
    </source>
</evidence>
<dbReference type="PANTHER" id="PTHR11659">
    <property type="entry name" value="GLUTAMYL-TRNA GLN AMIDOTRANSFERASE SUBUNIT B MITOCHONDRIAL AND PROKARYOTIC PET112-RELATED"/>
    <property type="match status" value="1"/>
</dbReference>
<comment type="caution">
    <text evidence="13">The sequence shown here is derived from an EMBL/GenBank/DDBJ whole genome shotgun (WGS) entry which is preliminary data.</text>
</comment>
<evidence type="ECO:0000256" key="1">
    <source>
        <dbReference type="ARBA" id="ARBA00005306"/>
    </source>
</evidence>
<dbReference type="InterPro" id="IPR042114">
    <property type="entry name" value="GatB_C_1"/>
</dbReference>
<dbReference type="NCBIfam" id="NF004012">
    <property type="entry name" value="PRK05477.1-2"/>
    <property type="match status" value="1"/>
</dbReference>
<dbReference type="EC" id="6.3.5.-" evidence="11"/>
<comment type="catalytic activity">
    <reaction evidence="9 11">
        <text>L-aspartyl-tRNA(Asn) + L-glutamine + ATP + H2O = L-asparaginyl-tRNA(Asn) + L-glutamate + ADP + phosphate + 2 H(+)</text>
        <dbReference type="Rhea" id="RHEA:14513"/>
        <dbReference type="Rhea" id="RHEA-COMP:9674"/>
        <dbReference type="Rhea" id="RHEA-COMP:9677"/>
        <dbReference type="ChEBI" id="CHEBI:15377"/>
        <dbReference type="ChEBI" id="CHEBI:15378"/>
        <dbReference type="ChEBI" id="CHEBI:29985"/>
        <dbReference type="ChEBI" id="CHEBI:30616"/>
        <dbReference type="ChEBI" id="CHEBI:43474"/>
        <dbReference type="ChEBI" id="CHEBI:58359"/>
        <dbReference type="ChEBI" id="CHEBI:78515"/>
        <dbReference type="ChEBI" id="CHEBI:78516"/>
        <dbReference type="ChEBI" id="CHEBI:456216"/>
    </reaction>
</comment>
<keyword evidence="5 11" id="KW-0547">Nucleotide-binding</keyword>
<dbReference type="GO" id="GO:0050566">
    <property type="term" value="F:asparaginyl-tRNA synthase (glutamine-hydrolyzing) activity"/>
    <property type="evidence" value="ECO:0007669"/>
    <property type="project" value="UniProtKB-EC"/>
</dbReference>
<dbReference type="PANTHER" id="PTHR11659:SF0">
    <property type="entry name" value="GLUTAMYL-TRNA(GLN) AMIDOTRANSFERASE SUBUNIT B, MITOCHONDRIAL"/>
    <property type="match status" value="1"/>
</dbReference>
<proteinExistence type="inferred from homology"/>
<dbReference type="SUPFAM" id="SSF89095">
    <property type="entry name" value="GatB/YqeY motif"/>
    <property type="match status" value="1"/>
</dbReference>
<dbReference type="InterPro" id="IPR018027">
    <property type="entry name" value="Asn/Gln_amidotransferase"/>
</dbReference>
<evidence type="ECO:0000256" key="6">
    <source>
        <dbReference type="ARBA" id="ARBA00022840"/>
    </source>
</evidence>
<evidence type="ECO:0000256" key="9">
    <source>
        <dbReference type="ARBA" id="ARBA00047380"/>
    </source>
</evidence>
<comment type="function">
    <text evidence="8 11">Allows the formation of correctly charged Asn-tRNA(Asn) or Gln-tRNA(Gln) through the transamidation of misacylated Asp-tRNA(Asn) or Glu-tRNA(Gln) in organisms which lack either or both of asparaginyl-tRNA or glutaminyl-tRNA synthetases. The reaction takes place in the presence of glutamine and ATP through an activated phospho-Asp-tRNA(Asn) or phospho-Glu-tRNA(Gln).</text>
</comment>
<dbReference type="InterPro" id="IPR017959">
    <property type="entry name" value="Asn/Gln-tRNA_amidoTrfase_suB/E"/>
</dbReference>
<name>A0ABU1PE08_9BURK</name>
<dbReference type="PROSITE" id="PS01234">
    <property type="entry name" value="GATB"/>
    <property type="match status" value="1"/>
</dbReference>
<keyword evidence="7 11" id="KW-0648">Protein biosynthesis</keyword>
<comment type="catalytic activity">
    <reaction evidence="10 11">
        <text>L-glutamyl-tRNA(Gln) + L-glutamine + ATP + H2O = L-glutaminyl-tRNA(Gln) + L-glutamate + ADP + phosphate + H(+)</text>
        <dbReference type="Rhea" id="RHEA:17521"/>
        <dbReference type="Rhea" id="RHEA-COMP:9681"/>
        <dbReference type="Rhea" id="RHEA-COMP:9684"/>
        <dbReference type="ChEBI" id="CHEBI:15377"/>
        <dbReference type="ChEBI" id="CHEBI:15378"/>
        <dbReference type="ChEBI" id="CHEBI:29985"/>
        <dbReference type="ChEBI" id="CHEBI:30616"/>
        <dbReference type="ChEBI" id="CHEBI:43474"/>
        <dbReference type="ChEBI" id="CHEBI:58359"/>
        <dbReference type="ChEBI" id="CHEBI:78520"/>
        <dbReference type="ChEBI" id="CHEBI:78521"/>
        <dbReference type="ChEBI" id="CHEBI:456216"/>
    </reaction>
</comment>
<dbReference type="GO" id="GO:0050567">
    <property type="term" value="F:glutaminyl-tRNA synthase (glutamine-hydrolyzing) activity"/>
    <property type="evidence" value="ECO:0007669"/>
    <property type="project" value="UniProtKB-EC"/>
</dbReference>
<dbReference type="Proteomes" id="UP001260715">
    <property type="component" value="Unassembled WGS sequence"/>
</dbReference>
<evidence type="ECO:0000256" key="7">
    <source>
        <dbReference type="ARBA" id="ARBA00022917"/>
    </source>
</evidence>
<dbReference type="NCBIfam" id="TIGR00133">
    <property type="entry name" value="gatB"/>
    <property type="match status" value="1"/>
</dbReference>
<gene>
    <name evidence="11" type="primary">gatB</name>
    <name evidence="13" type="ORF">J2W50_002378</name>
</gene>
<dbReference type="InterPro" id="IPR023168">
    <property type="entry name" value="GatB_Yqey_C_2"/>
</dbReference>
<evidence type="ECO:0000256" key="11">
    <source>
        <dbReference type="HAMAP-Rule" id="MF_00121"/>
    </source>
</evidence>
<evidence type="ECO:0000256" key="10">
    <source>
        <dbReference type="ARBA" id="ARBA00047913"/>
    </source>
</evidence>
<dbReference type="InterPro" id="IPR017958">
    <property type="entry name" value="Gln-tRNA_amidoTrfase_suB_CS"/>
</dbReference>
<dbReference type="InterPro" id="IPR003789">
    <property type="entry name" value="Asn/Gln_tRNA_amidoTrase-B-like"/>
</dbReference>
<dbReference type="Pfam" id="PF02934">
    <property type="entry name" value="GatB_N"/>
    <property type="match status" value="1"/>
</dbReference>
<feature type="domain" description="Asn/Gln amidotransferase" evidence="12">
    <location>
        <begin position="331"/>
        <end position="484"/>
    </location>
</feature>
<protein>
    <recommendedName>
        <fullName evidence="3 11">Aspartyl/glutamyl-tRNA(Asn/Gln) amidotransferase subunit B</fullName>
        <shortName evidence="11">Asp/Glu-ADT subunit B</shortName>
        <ecNumber evidence="11">6.3.5.-</ecNumber>
    </recommendedName>
</protein>
<organism evidence="13 14">
    <name type="scientific">Herbaspirillum frisingense</name>
    <dbReference type="NCBI Taxonomy" id="92645"/>
    <lineage>
        <taxon>Bacteria</taxon>
        <taxon>Pseudomonadati</taxon>
        <taxon>Pseudomonadota</taxon>
        <taxon>Betaproteobacteria</taxon>
        <taxon>Burkholderiales</taxon>
        <taxon>Oxalobacteraceae</taxon>
        <taxon>Herbaspirillum</taxon>
    </lineage>
</organism>
<dbReference type="InterPro" id="IPR004413">
    <property type="entry name" value="GatB"/>
</dbReference>
<keyword evidence="14" id="KW-1185">Reference proteome</keyword>
<evidence type="ECO:0000256" key="2">
    <source>
        <dbReference type="ARBA" id="ARBA00011123"/>
    </source>
</evidence>
<dbReference type="Gene3D" id="1.10.150.380">
    <property type="entry name" value="GatB domain, N-terminal subdomain"/>
    <property type="match status" value="1"/>
</dbReference>
<evidence type="ECO:0000256" key="5">
    <source>
        <dbReference type="ARBA" id="ARBA00022741"/>
    </source>
</evidence>
<evidence type="ECO:0000256" key="4">
    <source>
        <dbReference type="ARBA" id="ARBA00022598"/>
    </source>
</evidence>
<reference evidence="13 14" key="1">
    <citation type="submission" date="2023-07" db="EMBL/GenBank/DDBJ databases">
        <title>Sorghum-associated microbial communities from plants grown in Nebraska, USA.</title>
        <authorList>
            <person name="Schachtman D."/>
        </authorList>
    </citation>
    <scope>NUCLEOTIDE SEQUENCE [LARGE SCALE GENOMIC DNA]</scope>
    <source>
        <strain evidence="13 14">596</strain>
    </source>
</reference>
<dbReference type="EMBL" id="JAVDSJ010000003">
    <property type="protein sequence ID" value="MDR6584168.1"/>
    <property type="molecule type" value="Genomic_DNA"/>
</dbReference>
<evidence type="ECO:0000256" key="3">
    <source>
        <dbReference type="ARBA" id="ARBA00016923"/>
    </source>
</evidence>
<dbReference type="SUPFAM" id="SSF55931">
    <property type="entry name" value="Glutamine synthetase/guanido kinase"/>
    <property type="match status" value="1"/>
</dbReference>